<reference evidence="3" key="1">
    <citation type="submission" date="2008-06" db="EMBL/GenBank/DDBJ databases">
        <title>Complete sequence of chromosome of Prosthecochloris aestuarii DSM 271.</title>
        <authorList>
            <consortium name="US DOE Joint Genome Institute"/>
            <person name="Lucas S."/>
            <person name="Copeland A."/>
            <person name="Lapidus A."/>
            <person name="Glavina del Rio T."/>
            <person name="Dalin E."/>
            <person name="Tice H."/>
            <person name="Bruce D."/>
            <person name="Goodwin L."/>
            <person name="Pitluck S."/>
            <person name="Schmutz J."/>
            <person name="Larimer F."/>
            <person name="Land M."/>
            <person name="Hauser L."/>
            <person name="Kyrpides N."/>
            <person name="Anderson I."/>
            <person name="Liu Z."/>
            <person name="Li T."/>
            <person name="Zhao F."/>
            <person name="Overmann J."/>
            <person name="Bryant D.A."/>
            <person name="Richardson P."/>
        </authorList>
    </citation>
    <scope>NUCLEOTIDE SEQUENCE [LARGE SCALE GENOMIC DNA]</scope>
    <source>
        <strain evidence="3">DSM 271</strain>
    </source>
</reference>
<feature type="domain" description="Schlafen group 3-like DNA/RNA helicase" evidence="1">
    <location>
        <begin position="34"/>
        <end position="209"/>
    </location>
</feature>
<dbReference type="PANTHER" id="PTHR11070:SF45">
    <property type="entry name" value="DNA 3'-5' HELICASE"/>
    <property type="match status" value="1"/>
</dbReference>
<dbReference type="eggNOG" id="COG0210">
    <property type="taxonomic scope" value="Bacteria"/>
</dbReference>
<dbReference type="EMBL" id="CP001108">
    <property type="protein sequence ID" value="ACF46095.1"/>
    <property type="molecule type" value="Genomic_DNA"/>
</dbReference>
<dbReference type="Gene3D" id="3.40.50.300">
    <property type="entry name" value="P-loop containing nucleotide triphosphate hydrolases"/>
    <property type="match status" value="2"/>
</dbReference>
<dbReference type="GO" id="GO:0005829">
    <property type="term" value="C:cytosol"/>
    <property type="evidence" value="ECO:0007669"/>
    <property type="project" value="TreeGrafter"/>
</dbReference>
<dbReference type="GO" id="GO:0043138">
    <property type="term" value="F:3'-5' DNA helicase activity"/>
    <property type="evidence" value="ECO:0007669"/>
    <property type="project" value="TreeGrafter"/>
</dbReference>
<dbReference type="GO" id="GO:0003677">
    <property type="term" value="F:DNA binding"/>
    <property type="evidence" value="ECO:0007669"/>
    <property type="project" value="InterPro"/>
</dbReference>
<dbReference type="RefSeq" id="WP_012505632.1">
    <property type="nucleotide sequence ID" value="NC_011059.1"/>
</dbReference>
<name>B4S7Q8_PROA2</name>
<dbReference type="GO" id="GO:0005524">
    <property type="term" value="F:ATP binding"/>
    <property type="evidence" value="ECO:0007669"/>
    <property type="project" value="InterPro"/>
</dbReference>
<dbReference type="HOGENOM" id="CLU_051182_0_0_10"/>
<dbReference type="AlphaFoldDB" id="B4S7Q8"/>
<dbReference type="InterPro" id="IPR018647">
    <property type="entry name" value="SLFN_3-like_DNA/RNA_helicase"/>
</dbReference>
<proteinExistence type="predicted"/>
<gene>
    <name evidence="3" type="ordered locus">Paes_1058</name>
</gene>
<dbReference type="Proteomes" id="UP000002725">
    <property type="component" value="Chromosome"/>
</dbReference>
<dbReference type="PANTHER" id="PTHR11070">
    <property type="entry name" value="UVRD / RECB / PCRA DNA HELICASE FAMILY MEMBER"/>
    <property type="match status" value="1"/>
</dbReference>
<dbReference type="KEGG" id="paa:Paes_1058"/>
<evidence type="ECO:0000313" key="3">
    <source>
        <dbReference type="EMBL" id="ACF46095.1"/>
    </source>
</evidence>
<dbReference type="GO" id="GO:0000725">
    <property type="term" value="P:recombinational repair"/>
    <property type="evidence" value="ECO:0007669"/>
    <property type="project" value="TreeGrafter"/>
</dbReference>
<keyword evidence="4" id="KW-1185">Reference proteome</keyword>
<sequence length="396" mass="44794">MPIDRTRRFTLPGIHELNKDQDEALALPLEGQHLIIGGPGTGKSVVALLRARRLSEKDKTYQTLVYNHLLNHSNRHLFGSEQSFSAKTWETWFRDIYKYFLKSVPTLEPDYPGGYRPIDWNAVELEVQSLGNIPDQSDKFIVIDEGQDMPPAFYQTLAHLGFENFYVAADQNQQIHPDKCSSRQDIENSLAIEAGDTLELKTNYRNTRPIALFAQHFYPADQASPKPDLPDFQPAAATPELWTYGTANTTTLASIANNILRLSDRNPRKLIGIITPDNKVRMKFNDALSLANPRLDNDKPSIQTFVSGQQQLPDFTQGGIMIINAQSCKGLEFDTVILADIDQHQPKSNPYVLKARFYVMVARAREQVIVLRTENTCRIVESLLPTDSANLIRKKQ</sequence>
<organism evidence="3 4">
    <name type="scientific">Prosthecochloris aestuarii (strain DSM 271 / SK 413)</name>
    <dbReference type="NCBI Taxonomy" id="290512"/>
    <lineage>
        <taxon>Bacteria</taxon>
        <taxon>Pseudomonadati</taxon>
        <taxon>Chlorobiota</taxon>
        <taxon>Chlorobiia</taxon>
        <taxon>Chlorobiales</taxon>
        <taxon>Chlorobiaceae</taxon>
        <taxon>Prosthecochloris</taxon>
    </lineage>
</organism>
<accession>B4S7Q8</accession>
<dbReference type="InterPro" id="IPR027785">
    <property type="entry name" value="UvrD-like_helicase_C"/>
</dbReference>
<dbReference type="InterPro" id="IPR027417">
    <property type="entry name" value="P-loop_NTPase"/>
</dbReference>
<feature type="domain" description="UvrD-like helicase C-terminal" evidence="2">
    <location>
        <begin position="321"/>
        <end position="370"/>
    </location>
</feature>
<dbReference type="InterPro" id="IPR000212">
    <property type="entry name" value="DNA_helicase_UvrD/REP"/>
</dbReference>
<dbReference type="Pfam" id="PF09848">
    <property type="entry name" value="SLFN-g3_helicase"/>
    <property type="match status" value="1"/>
</dbReference>
<evidence type="ECO:0000259" key="1">
    <source>
        <dbReference type="Pfam" id="PF09848"/>
    </source>
</evidence>
<evidence type="ECO:0000313" key="4">
    <source>
        <dbReference type="Proteomes" id="UP000002725"/>
    </source>
</evidence>
<protein>
    <submittedName>
        <fullName evidence="3">Uncharacterized protein</fullName>
    </submittedName>
</protein>
<evidence type="ECO:0000259" key="2">
    <source>
        <dbReference type="Pfam" id="PF13538"/>
    </source>
</evidence>
<dbReference type="Pfam" id="PF13538">
    <property type="entry name" value="UvrD_C_2"/>
    <property type="match status" value="1"/>
</dbReference>
<dbReference type="SUPFAM" id="SSF52540">
    <property type="entry name" value="P-loop containing nucleoside triphosphate hydrolases"/>
    <property type="match status" value="1"/>
</dbReference>
<dbReference type="STRING" id="290512.Paes_1058"/>